<feature type="transmembrane region" description="Helical" evidence="1">
    <location>
        <begin position="29"/>
        <end position="45"/>
    </location>
</feature>
<keyword evidence="1" id="KW-0472">Membrane</keyword>
<name>A0ABS7AQI9_9CLOT</name>
<dbReference type="RefSeq" id="WP_219780400.1">
    <property type="nucleotide sequence ID" value="NZ_JAHXPT010000010.1"/>
</dbReference>
<accession>A0ABS7AQI9</accession>
<keyword evidence="3" id="KW-1185">Reference proteome</keyword>
<comment type="caution">
    <text evidence="2">The sequence shown here is derived from an EMBL/GenBank/DDBJ whole genome shotgun (WGS) entry which is preliminary data.</text>
</comment>
<sequence>MRYMRNKDFIPRKFYSQKSKQEQNDKKRITILFIMLNILILPVTLKNLHEFKNTYLDNTEIIETENVLEDKVDTRDIECWVENLFIDQVEWAKVTKDGGEIEVNDLEVLKNKKIKENVNVKCLNSNNNGNYILGVDLN</sequence>
<evidence type="ECO:0000256" key="1">
    <source>
        <dbReference type="SAM" id="Phobius"/>
    </source>
</evidence>
<dbReference type="Proteomes" id="UP001519921">
    <property type="component" value="Unassembled WGS sequence"/>
</dbReference>
<evidence type="ECO:0008006" key="4">
    <source>
        <dbReference type="Google" id="ProtNLM"/>
    </source>
</evidence>
<evidence type="ECO:0000313" key="3">
    <source>
        <dbReference type="Proteomes" id="UP001519921"/>
    </source>
</evidence>
<dbReference type="EMBL" id="JAHXPT010000010">
    <property type="protein sequence ID" value="MBW6410933.1"/>
    <property type="molecule type" value="Genomic_DNA"/>
</dbReference>
<keyword evidence="1" id="KW-1133">Transmembrane helix</keyword>
<evidence type="ECO:0000313" key="2">
    <source>
        <dbReference type="EMBL" id="MBW6410933.1"/>
    </source>
</evidence>
<protein>
    <recommendedName>
        <fullName evidence="4">Ig-like domain-containing protein</fullName>
    </recommendedName>
</protein>
<organism evidence="2 3">
    <name type="scientific">Clostridium weizhouense</name>
    <dbReference type="NCBI Taxonomy" id="2859781"/>
    <lineage>
        <taxon>Bacteria</taxon>
        <taxon>Bacillati</taxon>
        <taxon>Bacillota</taxon>
        <taxon>Clostridia</taxon>
        <taxon>Eubacteriales</taxon>
        <taxon>Clostridiaceae</taxon>
        <taxon>Clostridium</taxon>
    </lineage>
</organism>
<keyword evidence="1" id="KW-0812">Transmembrane</keyword>
<proteinExistence type="predicted"/>
<reference evidence="2 3" key="1">
    <citation type="submission" date="2021-07" db="EMBL/GenBank/DDBJ databases">
        <title>Clostridium weizhouense sp. nov., an anaerobic bacterium isolated from activated sludge of Petroleum wastewater.</title>
        <authorList>
            <person name="Li Q."/>
        </authorList>
    </citation>
    <scope>NUCLEOTIDE SEQUENCE [LARGE SCALE GENOMIC DNA]</scope>
    <source>
        <strain evidence="2 3">YB-6</strain>
    </source>
</reference>
<gene>
    <name evidence="2" type="ORF">KYD98_12585</name>
</gene>